<evidence type="ECO:0000259" key="8">
    <source>
        <dbReference type="Pfam" id="PF07786"/>
    </source>
</evidence>
<evidence type="ECO:0000256" key="5">
    <source>
        <dbReference type="ARBA" id="ARBA00022989"/>
    </source>
</evidence>
<keyword evidence="3" id="KW-1003">Cell membrane</keyword>
<evidence type="ECO:0000256" key="2">
    <source>
        <dbReference type="ARBA" id="ARBA00007400"/>
    </source>
</evidence>
<comment type="similarity">
    <text evidence="2">Belongs to the acyltransferase 3 family.</text>
</comment>
<feature type="transmembrane region" description="Helical" evidence="7">
    <location>
        <begin position="260"/>
        <end position="283"/>
    </location>
</feature>
<evidence type="ECO:0000256" key="1">
    <source>
        <dbReference type="ARBA" id="ARBA00004651"/>
    </source>
</evidence>
<feature type="transmembrane region" description="Helical" evidence="7">
    <location>
        <begin position="20"/>
        <end position="38"/>
    </location>
</feature>
<feature type="transmembrane region" description="Helical" evidence="7">
    <location>
        <begin position="327"/>
        <end position="349"/>
    </location>
</feature>
<protein>
    <recommendedName>
        <fullName evidence="8">Heparan-alpha-glucosaminide N-acetyltransferase catalytic domain-containing protein</fullName>
    </recommendedName>
</protein>
<evidence type="ECO:0000313" key="10">
    <source>
        <dbReference type="Proteomes" id="UP000244441"/>
    </source>
</evidence>
<evidence type="ECO:0000256" key="7">
    <source>
        <dbReference type="SAM" id="Phobius"/>
    </source>
</evidence>
<evidence type="ECO:0000313" key="9">
    <source>
        <dbReference type="EMBL" id="AWB66137.1"/>
    </source>
</evidence>
<dbReference type="KEGG" id="cate:C2869_06645"/>
<keyword evidence="5 7" id="KW-1133">Transmembrane helix</keyword>
<feature type="transmembrane region" description="Helical" evidence="7">
    <location>
        <begin position="87"/>
        <end position="109"/>
    </location>
</feature>
<dbReference type="RefSeq" id="WP_108602209.1">
    <property type="nucleotide sequence ID" value="NZ_CP026604.1"/>
</dbReference>
<reference evidence="9 10" key="1">
    <citation type="submission" date="2018-01" db="EMBL/GenBank/DDBJ databases">
        <title>Genome sequence of a Cantenovulum-like bacteria.</title>
        <authorList>
            <person name="Tan W.R."/>
            <person name="Lau N.-S."/>
            <person name="Go F."/>
            <person name="Amirul A.-A.A."/>
        </authorList>
    </citation>
    <scope>NUCLEOTIDE SEQUENCE [LARGE SCALE GENOMIC DNA]</scope>
    <source>
        <strain evidence="9 10">CCB-QB4</strain>
    </source>
</reference>
<dbReference type="PANTHER" id="PTHR40074">
    <property type="entry name" value="O-ACETYLTRANSFERASE WECH"/>
    <property type="match status" value="1"/>
</dbReference>
<feature type="transmembrane region" description="Helical" evidence="7">
    <location>
        <begin position="58"/>
        <end position="75"/>
    </location>
</feature>
<proteinExistence type="inferred from homology"/>
<comment type="subcellular location">
    <subcellularLocation>
        <location evidence="1">Cell membrane</location>
        <topology evidence="1">Multi-pass membrane protein</topology>
    </subcellularLocation>
</comment>
<feature type="transmembrane region" description="Helical" evidence="7">
    <location>
        <begin position="197"/>
        <end position="215"/>
    </location>
</feature>
<dbReference type="PANTHER" id="PTHR40074:SF2">
    <property type="entry name" value="O-ACETYLTRANSFERASE WECH"/>
    <property type="match status" value="1"/>
</dbReference>
<dbReference type="Proteomes" id="UP000244441">
    <property type="component" value="Chromosome"/>
</dbReference>
<feature type="transmembrane region" description="Helical" evidence="7">
    <location>
        <begin position="227"/>
        <end position="248"/>
    </location>
</feature>
<evidence type="ECO:0000256" key="4">
    <source>
        <dbReference type="ARBA" id="ARBA00022692"/>
    </source>
</evidence>
<evidence type="ECO:0000256" key="3">
    <source>
        <dbReference type="ARBA" id="ARBA00022475"/>
    </source>
</evidence>
<feature type="transmembrane region" description="Helical" evidence="7">
    <location>
        <begin position="295"/>
        <end position="315"/>
    </location>
</feature>
<dbReference type="Pfam" id="PF07786">
    <property type="entry name" value="HGSNAT_cat"/>
    <property type="match status" value="1"/>
</dbReference>
<dbReference type="OrthoDB" id="2521581at2"/>
<dbReference type="EMBL" id="CP026604">
    <property type="protein sequence ID" value="AWB66137.1"/>
    <property type="molecule type" value="Genomic_DNA"/>
</dbReference>
<dbReference type="GO" id="GO:0009246">
    <property type="term" value="P:enterobacterial common antigen biosynthetic process"/>
    <property type="evidence" value="ECO:0007669"/>
    <property type="project" value="TreeGrafter"/>
</dbReference>
<evidence type="ECO:0000256" key="6">
    <source>
        <dbReference type="ARBA" id="ARBA00023136"/>
    </source>
</evidence>
<keyword evidence="4 7" id="KW-0812">Transmembrane</keyword>
<organism evidence="9 10">
    <name type="scientific">Saccharobesus litoralis</name>
    <dbReference type="NCBI Taxonomy" id="2172099"/>
    <lineage>
        <taxon>Bacteria</taxon>
        <taxon>Pseudomonadati</taxon>
        <taxon>Pseudomonadota</taxon>
        <taxon>Gammaproteobacteria</taxon>
        <taxon>Alteromonadales</taxon>
        <taxon>Alteromonadaceae</taxon>
        <taxon>Saccharobesus</taxon>
    </lineage>
</organism>
<keyword evidence="10" id="KW-1185">Reference proteome</keyword>
<dbReference type="GO" id="GO:0016413">
    <property type="term" value="F:O-acetyltransferase activity"/>
    <property type="evidence" value="ECO:0007669"/>
    <property type="project" value="TreeGrafter"/>
</dbReference>
<dbReference type="GO" id="GO:0005886">
    <property type="term" value="C:plasma membrane"/>
    <property type="evidence" value="ECO:0007669"/>
    <property type="project" value="UniProtKB-SubCell"/>
</dbReference>
<feature type="domain" description="Heparan-alpha-glucosaminide N-acetyltransferase catalytic" evidence="8">
    <location>
        <begin position="14"/>
        <end position="221"/>
    </location>
</feature>
<feature type="transmembrane region" description="Helical" evidence="7">
    <location>
        <begin position="157"/>
        <end position="173"/>
    </location>
</feature>
<dbReference type="InterPro" id="IPR012429">
    <property type="entry name" value="HGSNAT_cat"/>
</dbReference>
<keyword evidence="6 7" id="KW-0472">Membrane</keyword>
<accession>A0A2S0VPI8</accession>
<name>A0A2S0VPI8_9ALTE</name>
<feature type="transmembrane region" description="Helical" evidence="7">
    <location>
        <begin position="129"/>
        <end position="148"/>
    </location>
</feature>
<dbReference type="AlphaFoldDB" id="A0A2S0VPI8"/>
<gene>
    <name evidence="9" type="ORF">C2869_06645</name>
</gene>
<sequence>MTNTLKTNTNQTRRILAFDFARGLAILFMVLIHVLHFYSQPQVRDTTFGFIIERLGEWPAAPIFVFIMGLFVAYTKSPKLTVSLQRAALLFLLGYLLNLTRGTIPMWLSLQLGLVSHEQLGGYSPLSEFLIVDILQFAAIALAICALLKRFCPNPKYYLILAALIILTSPYLWDLTTGYLWVDEALKLLWGNKHQGAMFPLLPWLAYPILGMVLGTQLKSCNNINALFAKTSAVGLVVLMSGILVTALDVKFHMATYMRAGPGATIMICGFVLIWLSLCHKLVNLTPPNRLYQLLYFWSQNVTLFYVIHWLYLGWGLMLFGVQQLNLISSITMMVAVTLASDLSTRAWLKFKARGSISFRQS</sequence>